<accession>G2Y0U9</accession>
<protein>
    <submittedName>
        <fullName evidence="1">Uncharacterized protein</fullName>
    </submittedName>
</protein>
<sequence>MSQRVSLSGSLDIYITNQSGYADDDINFARIPAEFDKEEQSRYACREVDIGEPFAAHKSTGYKCRAK</sequence>
<dbReference type="Proteomes" id="UP000008177">
    <property type="component" value="Unplaced contigs"/>
</dbReference>
<dbReference type="HOGENOM" id="CLU_2812028_0_0_1"/>
<gene>
    <name evidence="1" type="ORF">BofuT4_uP118140.1</name>
</gene>
<organism evidence="1 2">
    <name type="scientific">Botryotinia fuckeliana (strain T4)</name>
    <name type="common">Noble rot fungus</name>
    <name type="synonym">Botrytis cinerea</name>
    <dbReference type="NCBI Taxonomy" id="999810"/>
    <lineage>
        <taxon>Eukaryota</taxon>
        <taxon>Fungi</taxon>
        <taxon>Dikarya</taxon>
        <taxon>Ascomycota</taxon>
        <taxon>Pezizomycotina</taxon>
        <taxon>Leotiomycetes</taxon>
        <taxon>Helotiales</taxon>
        <taxon>Sclerotiniaceae</taxon>
        <taxon>Botrytis</taxon>
    </lineage>
</organism>
<dbReference type="InParanoid" id="G2Y0U9"/>
<dbReference type="EMBL" id="FQ790281">
    <property type="protein sequence ID" value="CCD46264.1"/>
    <property type="molecule type" value="Genomic_DNA"/>
</dbReference>
<dbReference type="AlphaFoldDB" id="G2Y0U9"/>
<name>G2Y0U9_BOTF4</name>
<evidence type="ECO:0000313" key="2">
    <source>
        <dbReference type="Proteomes" id="UP000008177"/>
    </source>
</evidence>
<evidence type="ECO:0000313" key="1">
    <source>
        <dbReference type="EMBL" id="CCD46264.1"/>
    </source>
</evidence>
<reference evidence="2" key="1">
    <citation type="journal article" date="2011" name="PLoS Genet.">
        <title>Genomic analysis of the necrotrophic fungal pathogens Sclerotinia sclerotiorum and Botrytis cinerea.</title>
        <authorList>
            <person name="Amselem J."/>
            <person name="Cuomo C.A."/>
            <person name="van Kan J.A."/>
            <person name="Viaud M."/>
            <person name="Benito E.P."/>
            <person name="Couloux A."/>
            <person name="Coutinho P.M."/>
            <person name="de Vries R.P."/>
            <person name="Dyer P.S."/>
            <person name="Fillinger S."/>
            <person name="Fournier E."/>
            <person name="Gout L."/>
            <person name="Hahn M."/>
            <person name="Kohn L."/>
            <person name="Lapalu N."/>
            <person name="Plummer K.M."/>
            <person name="Pradier J.M."/>
            <person name="Quevillon E."/>
            <person name="Sharon A."/>
            <person name="Simon A."/>
            <person name="ten Have A."/>
            <person name="Tudzynski B."/>
            <person name="Tudzynski P."/>
            <person name="Wincker P."/>
            <person name="Andrew M."/>
            <person name="Anthouard V."/>
            <person name="Beever R.E."/>
            <person name="Beffa R."/>
            <person name="Benoit I."/>
            <person name="Bouzid O."/>
            <person name="Brault B."/>
            <person name="Chen Z."/>
            <person name="Choquer M."/>
            <person name="Collemare J."/>
            <person name="Cotton P."/>
            <person name="Danchin E.G."/>
            <person name="Da Silva C."/>
            <person name="Gautier A."/>
            <person name="Giraud C."/>
            <person name="Giraud T."/>
            <person name="Gonzalez C."/>
            <person name="Grossetete S."/>
            <person name="Guldener U."/>
            <person name="Henrissat B."/>
            <person name="Howlett B.J."/>
            <person name="Kodira C."/>
            <person name="Kretschmer M."/>
            <person name="Lappartient A."/>
            <person name="Leroch M."/>
            <person name="Levis C."/>
            <person name="Mauceli E."/>
            <person name="Neuveglise C."/>
            <person name="Oeser B."/>
            <person name="Pearson M."/>
            <person name="Poulain J."/>
            <person name="Poussereau N."/>
            <person name="Quesneville H."/>
            <person name="Rascle C."/>
            <person name="Schumacher J."/>
            <person name="Segurens B."/>
            <person name="Sexton A."/>
            <person name="Silva E."/>
            <person name="Sirven C."/>
            <person name="Soanes D.M."/>
            <person name="Talbot N.J."/>
            <person name="Templeton M."/>
            <person name="Yandava C."/>
            <person name="Yarden O."/>
            <person name="Zeng Q."/>
            <person name="Rollins J.A."/>
            <person name="Lebrun M.H."/>
            <person name="Dickman M."/>
        </authorList>
    </citation>
    <scope>NUCLEOTIDE SEQUENCE [LARGE SCALE GENOMIC DNA]</scope>
    <source>
        <strain evidence="2">T4</strain>
    </source>
</reference>
<proteinExistence type="predicted"/>